<evidence type="ECO:0000313" key="2">
    <source>
        <dbReference type="Proteomes" id="UP000324222"/>
    </source>
</evidence>
<dbReference type="AlphaFoldDB" id="A0A5B7FP81"/>
<gene>
    <name evidence="1" type="ORF">E2C01_041037</name>
</gene>
<accession>A0A5B7FP81</accession>
<keyword evidence="2" id="KW-1185">Reference proteome</keyword>
<organism evidence="1 2">
    <name type="scientific">Portunus trituberculatus</name>
    <name type="common">Swimming crab</name>
    <name type="synonym">Neptunus trituberculatus</name>
    <dbReference type="NCBI Taxonomy" id="210409"/>
    <lineage>
        <taxon>Eukaryota</taxon>
        <taxon>Metazoa</taxon>
        <taxon>Ecdysozoa</taxon>
        <taxon>Arthropoda</taxon>
        <taxon>Crustacea</taxon>
        <taxon>Multicrustacea</taxon>
        <taxon>Malacostraca</taxon>
        <taxon>Eumalacostraca</taxon>
        <taxon>Eucarida</taxon>
        <taxon>Decapoda</taxon>
        <taxon>Pleocyemata</taxon>
        <taxon>Brachyura</taxon>
        <taxon>Eubrachyura</taxon>
        <taxon>Portunoidea</taxon>
        <taxon>Portunidae</taxon>
        <taxon>Portuninae</taxon>
        <taxon>Portunus</taxon>
    </lineage>
</organism>
<proteinExistence type="predicted"/>
<dbReference type="Proteomes" id="UP000324222">
    <property type="component" value="Unassembled WGS sequence"/>
</dbReference>
<protein>
    <submittedName>
        <fullName evidence="1">Uncharacterized protein</fullName>
    </submittedName>
</protein>
<name>A0A5B7FP81_PORTR</name>
<reference evidence="1 2" key="1">
    <citation type="submission" date="2019-05" db="EMBL/GenBank/DDBJ databases">
        <title>Another draft genome of Portunus trituberculatus and its Hox gene families provides insights of decapod evolution.</title>
        <authorList>
            <person name="Jeong J.-H."/>
            <person name="Song I."/>
            <person name="Kim S."/>
            <person name="Choi T."/>
            <person name="Kim D."/>
            <person name="Ryu S."/>
            <person name="Kim W."/>
        </authorList>
    </citation>
    <scope>NUCLEOTIDE SEQUENCE [LARGE SCALE GENOMIC DNA]</scope>
    <source>
        <tissue evidence="1">Muscle</tissue>
    </source>
</reference>
<evidence type="ECO:0000313" key="1">
    <source>
        <dbReference type="EMBL" id="MPC47295.1"/>
    </source>
</evidence>
<comment type="caution">
    <text evidence="1">The sequence shown here is derived from an EMBL/GenBank/DDBJ whole genome shotgun (WGS) entry which is preliminary data.</text>
</comment>
<dbReference type="EMBL" id="VSRR010007659">
    <property type="protein sequence ID" value="MPC47295.1"/>
    <property type="molecule type" value="Genomic_DNA"/>
</dbReference>
<sequence length="146" mass="16286">MCSERRQSGRRRWFGGRRVWLKAGYVVWRGVAVSVTGLRCYWSPNTFFTRSVAISGTQTVRSTHWLVEPVGASPGKAPKTEEGTRHSAVYRIHEFFVHLPGALPKIPSLAGSWRAAGQGWQWVAKLGGGWPRRRGLQAPATPMESI</sequence>